<feature type="region of interest" description="Disordered" evidence="1">
    <location>
        <begin position="1"/>
        <end position="27"/>
    </location>
</feature>
<evidence type="ECO:0000313" key="3">
    <source>
        <dbReference type="Proteomes" id="UP001463665"/>
    </source>
</evidence>
<sequence>MYDPVLGKNDKRKKMAKDNENTKEGDGEKYYGRGYVQLTWKKITEKCRRNLV</sequence>
<organism evidence="2 3">
    <name type="scientific">Chryseobacterium endophyticum</name>
    <dbReference type="NCBI Taxonomy" id="1854762"/>
    <lineage>
        <taxon>Bacteria</taxon>
        <taxon>Pseudomonadati</taxon>
        <taxon>Bacteroidota</taxon>
        <taxon>Flavobacteriia</taxon>
        <taxon>Flavobacteriales</taxon>
        <taxon>Weeksellaceae</taxon>
        <taxon>Chryseobacterium group</taxon>
        <taxon>Chryseobacterium</taxon>
    </lineage>
</organism>
<dbReference type="EMBL" id="CP154834">
    <property type="protein sequence ID" value="XAO76072.1"/>
    <property type="molecule type" value="Genomic_DNA"/>
</dbReference>
<reference evidence="2 3" key="1">
    <citation type="submission" date="2024-04" db="EMBL/GenBank/DDBJ databases">
        <title>Genome sequencing and assembly of rice foliar adapted Chryseobacterium endophyticum OsEnb-ALM-A6.</title>
        <authorList>
            <person name="Kumar S."/>
            <person name="Javed M."/>
            <person name="Chouhan V."/>
            <person name="Charishma K."/>
            <person name="Patel A."/>
            <person name="Kumar M."/>
            <person name="Sahu K.P."/>
            <person name="Kumar A."/>
        </authorList>
    </citation>
    <scope>NUCLEOTIDE SEQUENCE [LARGE SCALE GENOMIC DNA]</scope>
    <source>
        <strain evidence="2 3">OsEnb-ALM-A6</strain>
    </source>
</reference>
<gene>
    <name evidence="2" type="ORF">AAFP95_09835</name>
</gene>
<evidence type="ECO:0008006" key="4">
    <source>
        <dbReference type="Google" id="ProtNLM"/>
    </source>
</evidence>
<protein>
    <recommendedName>
        <fullName evidence="4">Glycoside hydrolase family 19 catalytic domain-containing protein</fullName>
    </recommendedName>
</protein>
<dbReference type="SUPFAM" id="SSF53955">
    <property type="entry name" value="Lysozyme-like"/>
    <property type="match status" value="1"/>
</dbReference>
<evidence type="ECO:0000313" key="2">
    <source>
        <dbReference type="EMBL" id="XAO76072.1"/>
    </source>
</evidence>
<proteinExistence type="predicted"/>
<dbReference type="Gene3D" id="1.10.530.10">
    <property type="match status" value="1"/>
</dbReference>
<name>A0AAU6WW20_9FLAO</name>
<evidence type="ECO:0000256" key="1">
    <source>
        <dbReference type="SAM" id="MobiDB-lite"/>
    </source>
</evidence>
<keyword evidence="3" id="KW-1185">Reference proteome</keyword>
<feature type="compositionally biased region" description="Basic and acidic residues" evidence="1">
    <location>
        <begin position="16"/>
        <end position="27"/>
    </location>
</feature>
<accession>A0AAU6WW20</accession>
<dbReference type="RefSeq" id="WP_345767544.1">
    <property type="nucleotide sequence ID" value="NZ_CP154834.1"/>
</dbReference>
<dbReference type="InterPro" id="IPR023346">
    <property type="entry name" value="Lysozyme-like_dom_sf"/>
</dbReference>
<dbReference type="Proteomes" id="UP001463665">
    <property type="component" value="Chromosome"/>
</dbReference>
<dbReference type="AlphaFoldDB" id="A0AAU6WW20"/>